<keyword evidence="2" id="KW-0472">Membrane</keyword>
<dbReference type="AlphaFoldDB" id="A0A9E2KUK3"/>
<dbReference type="InterPro" id="IPR012505">
    <property type="entry name" value="YbbR"/>
</dbReference>
<dbReference type="EMBL" id="JAHLFK010000025">
    <property type="protein sequence ID" value="MBU3829837.1"/>
    <property type="molecule type" value="Genomic_DNA"/>
</dbReference>
<comment type="caution">
    <text evidence="3">The sequence shown here is derived from an EMBL/GenBank/DDBJ whole genome shotgun (WGS) entry which is preliminary data.</text>
</comment>
<name>A0A9E2KUK3_9LACO</name>
<evidence type="ECO:0008006" key="5">
    <source>
        <dbReference type="Google" id="ProtNLM"/>
    </source>
</evidence>
<feature type="transmembrane region" description="Helical" evidence="2">
    <location>
        <begin position="12"/>
        <end position="28"/>
    </location>
</feature>
<dbReference type="InterPro" id="IPR053154">
    <property type="entry name" value="c-di-AMP_regulator"/>
</dbReference>
<dbReference type="Gene3D" id="2.170.120.40">
    <property type="entry name" value="YbbR-like domain"/>
    <property type="match status" value="1"/>
</dbReference>
<dbReference type="PANTHER" id="PTHR37804:SF1">
    <property type="entry name" value="CDAA REGULATORY PROTEIN CDAR"/>
    <property type="match status" value="1"/>
</dbReference>
<organism evidence="3 4">
    <name type="scientific">Candidatus Limosilactobacillus merdavium</name>
    <dbReference type="NCBI Taxonomy" id="2838651"/>
    <lineage>
        <taxon>Bacteria</taxon>
        <taxon>Bacillati</taxon>
        <taxon>Bacillota</taxon>
        <taxon>Bacilli</taxon>
        <taxon>Lactobacillales</taxon>
        <taxon>Lactobacillaceae</taxon>
        <taxon>Limosilactobacillus</taxon>
    </lineage>
</organism>
<evidence type="ECO:0000313" key="3">
    <source>
        <dbReference type="EMBL" id="MBU3829837.1"/>
    </source>
</evidence>
<protein>
    <recommendedName>
        <fullName evidence="5">YbbR-like protein</fullName>
    </recommendedName>
</protein>
<accession>A0A9E2KUK3</accession>
<feature type="compositionally biased region" description="Low complexity" evidence="1">
    <location>
        <begin position="237"/>
        <end position="257"/>
    </location>
</feature>
<evidence type="ECO:0000256" key="2">
    <source>
        <dbReference type="SAM" id="Phobius"/>
    </source>
</evidence>
<dbReference type="Gene3D" id="2.170.120.30">
    <property type="match status" value="1"/>
</dbReference>
<reference evidence="3" key="2">
    <citation type="submission" date="2021-04" db="EMBL/GenBank/DDBJ databases">
        <authorList>
            <person name="Gilroy R."/>
        </authorList>
    </citation>
    <scope>NUCLEOTIDE SEQUENCE</scope>
    <source>
        <strain evidence="3">876</strain>
    </source>
</reference>
<gene>
    <name evidence="3" type="ORF">H9843_02950</name>
</gene>
<keyword evidence="2" id="KW-1133">Transmembrane helix</keyword>
<keyword evidence="2" id="KW-0812">Transmembrane</keyword>
<sequence length="279" mass="30483">MSNWEFFNNKWFLRITSLILALFLFFYVNNGSNGFLRQNTRQHDQTSALMSNKTAVIKMPLDITTDNNYVVSGYPKTVQVSVSGPSALVTTTSNTQNFKAYIDLTDVGFGKHRVRVRTSGLNSELKATVKPKYVTVNVQPRKTITKKIDVRLSSRTLSNNYQVGTPRTDVDHVQISGSRAEVNKVDRVIAFVAMPNKATSDIHRLVTLQAVDKNGQTLNVVIEPNTTNVTIPIHGDNSSSSSSSSGESSNSSSSSSSRSERASSSESSSVNSTESSSSN</sequence>
<evidence type="ECO:0000313" key="4">
    <source>
        <dbReference type="Proteomes" id="UP000824180"/>
    </source>
</evidence>
<reference evidence="3" key="1">
    <citation type="journal article" date="2021" name="PeerJ">
        <title>Extensive microbial diversity within the chicken gut microbiome revealed by metagenomics and culture.</title>
        <authorList>
            <person name="Gilroy R."/>
            <person name="Ravi A."/>
            <person name="Getino M."/>
            <person name="Pursley I."/>
            <person name="Horton D.L."/>
            <person name="Alikhan N.F."/>
            <person name="Baker D."/>
            <person name="Gharbi K."/>
            <person name="Hall N."/>
            <person name="Watson M."/>
            <person name="Adriaenssens E.M."/>
            <person name="Foster-Nyarko E."/>
            <person name="Jarju S."/>
            <person name="Secka A."/>
            <person name="Antonio M."/>
            <person name="Oren A."/>
            <person name="Chaudhuri R.R."/>
            <person name="La Ragione R."/>
            <person name="Hildebrand F."/>
            <person name="Pallen M.J."/>
        </authorList>
    </citation>
    <scope>NUCLEOTIDE SEQUENCE</scope>
    <source>
        <strain evidence="3">876</strain>
    </source>
</reference>
<dbReference type="PANTHER" id="PTHR37804">
    <property type="entry name" value="CDAA REGULATORY PROTEIN CDAR"/>
    <property type="match status" value="1"/>
</dbReference>
<feature type="region of interest" description="Disordered" evidence="1">
    <location>
        <begin position="228"/>
        <end position="279"/>
    </location>
</feature>
<evidence type="ECO:0000256" key="1">
    <source>
        <dbReference type="SAM" id="MobiDB-lite"/>
    </source>
</evidence>
<dbReference type="Proteomes" id="UP000824180">
    <property type="component" value="Unassembled WGS sequence"/>
</dbReference>
<feature type="compositionally biased region" description="Low complexity" evidence="1">
    <location>
        <begin position="264"/>
        <end position="279"/>
    </location>
</feature>
<dbReference type="Pfam" id="PF07949">
    <property type="entry name" value="YbbR"/>
    <property type="match status" value="2"/>
</dbReference>
<proteinExistence type="predicted"/>